<evidence type="ECO:0000313" key="1">
    <source>
        <dbReference type="EMBL" id="MYN11020.1"/>
    </source>
</evidence>
<gene>
    <name evidence="1" type="ORF">GTP77_27250</name>
</gene>
<dbReference type="PANTHER" id="PTHR13593">
    <property type="match status" value="1"/>
</dbReference>
<dbReference type="InterPro" id="IPR017946">
    <property type="entry name" value="PLC-like_Pdiesterase_TIM-brl"/>
</dbReference>
<dbReference type="AlphaFoldDB" id="A0A7X4KQK3"/>
<accession>A0A7X4KQK3</accession>
<reference evidence="1 2" key="1">
    <citation type="submission" date="2019-12" db="EMBL/GenBank/DDBJ databases">
        <title>Novel species isolated from a subtropical stream in China.</title>
        <authorList>
            <person name="Lu H."/>
        </authorList>
    </citation>
    <scope>NUCLEOTIDE SEQUENCE [LARGE SCALE GENOMIC DNA]</scope>
    <source>
        <strain evidence="1 2">FT127W</strain>
    </source>
</reference>
<keyword evidence="2" id="KW-1185">Reference proteome</keyword>
<name>A0A7X4KQK3_9BURK</name>
<dbReference type="InterPro" id="IPR051057">
    <property type="entry name" value="PI-PLC_domain"/>
</dbReference>
<dbReference type="SUPFAM" id="SSF51695">
    <property type="entry name" value="PLC-like phosphodiesterases"/>
    <property type="match status" value="1"/>
</dbReference>
<comment type="caution">
    <text evidence="1">The sequence shown here is derived from an EMBL/GenBank/DDBJ whole genome shotgun (WGS) entry which is preliminary data.</text>
</comment>
<dbReference type="GO" id="GO:0006629">
    <property type="term" value="P:lipid metabolic process"/>
    <property type="evidence" value="ECO:0007669"/>
    <property type="project" value="InterPro"/>
</dbReference>
<organism evidence="1 2">
    <name type="scientific">Pseudoduganella aquatica</name>
    <dbReference type="NCBI Taxonomy" id="2660641"/>
    <lineage>
        <taxon>Bacteria</taxon>
        <taxon>Pseudomonadati</taxon>
        <taxon>Pseudomonadota</taxon>
        <taxon>Betaproteobacteria</taxon>
        <taxon>Burkholderiales</taxon>
        <taxon>Oxalobacteraceae</taxon>
        <taxon>Telluria group</taxon>
        <taxon>Pseudoduganella</taxon>
    </lineage>
</organism>
<dbReference type="RefSeq" id="WP_161075298.1">
    <property type="nucleotide sequence ID" value="NZ_CP086370.1"/>
</dbReference>
<dbReference type="GO" id="GO:0008081">
    <property type="term" value="F:phosphoric diester hydrolase activity"/>
    <property type="evidence" value="ECO:0007669"/>
    <property type="project" value="InterPro"/>
</dbReference>
<dbReference type="Proteomes" id="UP000450676">
    <property type="component" value="Unassembled WGS sequence"/>
</dbReference>
<dbReference type="Gene3D" id="3.20.20.190">
    <property type="entry name" value="Phosphatidylinositol (PI) phosphodiesterase"/>
    <property type="match status" value="1"/>
</dbReference>
<proteinExistence type="predicted"/>
<dbReference type="PANTHER" id="PTHR13593:SF143">
    <property type="entry name" value="PHOSPHATIDYLINOSITOL-SPECIFIC PHOSPHOLIPASE C X DOMAIN-CONTAINING PROTEIN"/>
    <property type="match status" value="1"/>
</dbReference>
<evidence type="ECO:0000313" key="2">
    <source>
        <dbReference type="Proteomes" id="UP000450676"/>
    </source>
</evidence>
<protein>
    <submittedName>
        <fullName evidence="1">Uncharacterized protein</fullName>
    </submittedName>
</protein>
<sequence length="359" mass="39148">MINYYELGPDKKLNEVVMAGSHDAAVTMGGANTQTQDLDIHDQAVAGARLFDIRITGAVVKKGGAEKVVTLKAYHGKGPESNTTGVDLRTGTAATAKVKSMWGGEYGLSLTKILTDASRFVTNNPSEFVILKFDHCHNWEMIAEACVQVLGDQIYKGAGNLNNKTLRQLQGKVIVLFASDGLELVRGTYSAAQGILGIKNLSKAGSTYKDVYDGMQYFGKGGTSVGKPFGKVEQNIKKQRKLMARGGDGNPNVVGMMYWTTTGVFESIRDRNTGMWTAPNVAKLKDMWTNGLDEAITSRMSKFAKIDGFASGTVLKAFMPNFVMIDFVDEAKCKHILELNTIPPTFLVKNIDNFMRTDT</sequence>
<dbReference type="EMBL" id="WWCU01000052">
    <property type="protein sequence ID" value="MYN11020.1"/>
    <property type="molecule type" value="Genomic_DNA"/>
</dbReference>